<organism evidence="1 2">
    <name type="scientific">Candidatus Nitrososphaera evergladensis SR1</name>
    <dbReference type="NCBI Taxonomy" id="1459636"/>
    <lineage>
        <taxon>Archaea</taxon>
        <taxon>Nitrososphaerota</taxon>
        <taxon>Nitrososphaeria</taxon>
        <taxon>Nitrososphaerales</taxon>
        <taxon>Nitrososphaeraceae</taxon>
        <taxon>Nitrososphaera</taxon>
    </lineage>
</organism>
<name>A0A075MS54_9ARCH</name>
<evidence type="ECO:0000313" key="1">
    <source>
        <dbReference type="EMBL" id="AIF84366.1"/>
    </source>
</evidence>
<reference evidence="1 2" key="1">
    <citation type="journal article" date="2014" name="PLoS ONE">
        <title>Genome Sequence of Candidatus Nitrososphaera evergladensis from Group I.1b Enriched from Everglades Soil Reveals Novel Genomic Features of the Ammonia-Oxidizing Archaea.</title>
        <authorList>
            <person name="Zhalnina K.V."/>
            <person name="Dias R."/>
            <person name="Leonard M.T."/>
            <person name="Dorr de Quadros P."/>
            <person name="Camargo F.A."/>
            <person name="Drew J.C."/>
            <person name="Farmerie W.G."/>
            <person name="Daroub S.H."/>
            <person name="Triplett E.W."/>
        </authorList>
    </citation>
    <scope>NUCLEOTIDE SEQUENCE [LARGE SCALE GENOMIC DNA]</scope>
    <source>
        <strain evidence="1 2">SR1</strain>
    </source>
</reference>
<dbReference type="KEGG" id="nev:NTE_02313"/>
<dbReference type="EMBL" id="CP007174">
    <property type="protein sequence ID" value="AIF84366.1"/>
    <property type="molecule type" value="Genomic_DNA"/>
</dbReference>
<evidence type="ECO:0000313" key="2">
    <source>
        <dbReference type="Proteomes" id="UP000028194"/>
    </source>
</evidence>
<accession>A0A075MS54</accession>
<dbReference type="AlphaFoldDB" id="A0A075MS54"/>
<dbReference type="Proteomes" id="UP000028194">
    <property type="component" value="Chromosome"/>
</dbReference>
<dbReference type="eggNOG" id="arCOG00250">
    <property type="taxonomic scope" value="Archaea"/>
</dbReference>
<proteinExistence type="predicted"/>
<dbReference type="HOGENOM" id="CLU_730761_0_0_2"/>
<gene>
    <name evidence="1" type="ORF">NTE_02313</name>
</gene>
<keyword evidence="2" id="KW-1185">Reference proteome</keyword>
<protein>
    <submittedName>
        <fullName evidence="1">Uncharacterized protein</fullName>
    </submittedName>
</protein>
<sequence length="406" mass="44108">MATRIWRVARGSSVYSLSAGSVLPTVAVYGLSTEGYRIASAMAIKGAKVSLIDESLRNAISLKADIARTYPNVSSLVEDEPLLGLEPMDVAIGNASYLFFAPRVRKIGTDVKADVATKFKDAVKALKKGSSVVYMLPSGIGGNNENIALIEHVTGMAADQDVSYYYMPSSPIASGAEVLVGSAKSKQDNNLAKMLYDTDGKKKVSFVDIYSAELSHIIRALSHYSGMASILEVCKKATDGSLPANELMHGTFSDLYIDDVTSGLYDLRIIGSSLDGAGPLMYLVNGSIRGIEGYTKHLIDQVRGTLKKRDLKASRTKVAIAWTLDPHEMRGDKIDLLSSLETKVRDYIGDVERHQGPTFDLYHTDKTTVVITCSKADFDKVVSKNRQSDDFIVIKANPLCETLTQE</sequence>
<dbReference type="STRING" id="1459636.NTE_02313"/>